<evidence type="ECO:0000259" key="6">
    <source>
        <dbReference type="Pfam" id="PF00593"/>
    </source>
</evidence>
<dbReference type="InterPro" id="IPR012910">
    <property type="entry name" value="Plug_dom"/>
</dbReference>
<protein>
    <submittedName>
        <fullName evidence="8">TonB-dependent receptor family protein</fullName>
    </submittedName>
</protein>
<dbReference type="InterPro" id="IPR037066">
    <property type="entry name" value="Plug_dom_sf"/>
</dbReference>
<dbReference type="AlphaFoldDB" id="F4QN17"/>
<dbReference type="PANTHER" id="PTHR40980:SF3">
    <property type="entry name" value="TONB-DEPENDENT RECEPTOR-LIKE BETA-BARREL DOMAIN-CONTAINING PROTEIN"/>
    <property type="match status" value="1"/>
</dbReference>
<dbReference type="OrthoDB" id="5476657at2"/>
<dbReference type="EMBL" id="GL883078">
    <property type="protein sequence ID" value="EGF91608.1"/>
    <property type="molecule type" value="Genomic_DNA"/>
</dbReference>
<evidence type="ECO:0000256" key="2">
    <source>
        <dbReference type="ARBA" id="ARBA00023136"/>
    </source>
</evidence>
<dbReference type="HOGENOM" id="CLU_006935_2_0_5"/>
<keyword evidence="4" id="KW-0798">TonB box</keyword>
<keyword evidence="5" id="KW-0732">Signal</keyword>
<feature type="domain" description="TonB-dependent receptor plug" evidence="7">
    <location>
        <begin position="63"/>
        <end position="173"/>
    </location>
</feature>
<comment type="similarity">
    <text evidence="4">Belongs to the TonB-dependent receptor family.</text>
</comment>
<dbReference type="GO" id="GO:0009279">
    <property type="term" value="C:cell outer membrane"/>
    <property type="evidence" value="ECO:0007669"/>
    <property type="project" value="UniProtKB-SubCell"/>
</dbReference>
<evidence type="ECO:0000256" key="3">
    <source>
        <dbReference type="ARBA" id="ARBA00023237"/>
    </source>
</evidence>
<evidence type="ECO:0000259" key="7">
    <source>
        <dbReference type="Pfam" id="PF07715"/>
    </source>
</evidence>
<dbReference type="Gene3D" id="2.170.130.10">
    <property type="entry name" value="TonB-dependent receptor, plug domain"/>
    <property type="match status" value="1"/>
</dbReference>
<accession>F4QN17</accession>
<dbReference type="eggNOG" id="COG1629">
    <property type="taxonomic scope" value="Bacteria"/>
</dbReference>
<keyword evidence="9" id="KW-1185">Reference proteome</keyword>
<dbReference type="Gene3D" id="2.40.170.20">
    <property type="entry name" value="TonB-dependent receptor, beta-barrel domain"/>
    <property type="match status" value="1"/>
</dbReference>
<dbReference type="NCBIfam" id="TIGR01782">
    <property type="entry name" value="TonB-Xanth-Caul"/>
    <property type="match status" value="1"/>
</dbReference>
<comment type="subcellular location">
    <subcellularLocation>
        <location evidence="1 4">Cell outer membrane</location>
    </subcellularLocation>
</comment>
<organism evidence="8 9">
    <name type="scientific">Asticcacaulis biprosthecium C19</name>
    <dbReference type="NCBI Taxonomy" id="715226"/>
    <lineage>
        <taxon>Bacteria</taxon>
        <taxon>Pseudomonadati</taxon>
        <taxon>Pseudomonadota</taxon>
        <taxon>Alphaproteobacteria</taxon>
        <taxon>Caulobacterales</taxon>
        <taxon>Caulobacteraceae</taxon>
        <taxon>Asticcacaulis</taxon>
    </lineage>
</organism>
<reference evidence="9" key="1">
    <citation type="submission" date="2011-03" db="EMBL/GenBank/DDBJ databases">
        <title>Draft genome sequence of Brevundimonas diminuta.</title>
        <authorList>
            <person name="Brown P.J.B."/>
            <person name="Buechlein A."/>
            <person name="Hemmerich C."/>
            <person name="Brun Y.V."/>
        </authorList>
    </citation>
    <scope>NUCLEOTIDE SEQUENCE [LARGE SCALE GENOMIC DNA]</scope>
    <source>
        <strain evidence="9">C19</strain>
    </source>
</reference>
<dbReference type="InterPro" id="IPR000531">
    <property type="entry name" value="Beta-barrel_TonB"/>
</dbReference>
<sequence length="1128" mass="122821">MKISKGKGLAGLMLKGGVSVLALTAFAAVAAPVAAQDAPAADAGDAVVVVGVRRSLKSAQQIKRDADTVVDSITANDIGSFPDKSVAEALQRVAGITVNRFAAASDTAHFSAEPSGVLVRGLNQVRSEFNGRDTFSANSSRGLSWGDVSPELMAGVDTYKNQTAELIEGGIAGSINLRTRVPFDSKGRLMALSADIGYGDLAEKATGEFSGIYSDRWTIDGGEVGVMLNFAHSDVATTSQGIQLGRMGIFCASRYSLTDVSTCKTNQFGQNNADTQHNFAYIPVSSAYRDNNYDRTRDGLAFAAQWQDADRTKLATLQFNTSTYTNEWHERVVQGSYFDLWAQPLGYQVTNGTAMAELDANNQFTFTDEGLFQSGLITSDIGWWGGDNAGSAQVAKNSAGTQMVNACYGWNGCSPARRGTGLGTATRYSINEQTTSDLSFNFKWDVNDRLKTNFDIQYVKASVENYDIEVDINSYANINLDMTGDYPVMDLRKPLNVNQISNAPNNAWNGLSNPNSYYYNAVMDHTEDSEGTEFATRFDVQYSMDGWLETIKAGVRYANREQDVNWSTYNWKNISNTYSNNAATWNIDTSARPGGSSLYNISEFGTELLHGENLVTGANQFAFFNFDILEDRAALSKAMSQASTGIGVWTPICDRPNEVANSCYTPAEIMAIGEKTSAIYVQAKFGGDHTIFGFDYSGNIGVRYVETQITSKGGGVQFPNGFEYAANNCDVGLTQLQIDQALAAGQFAVAPNCVTNHSVDDVTFRDGAITSDPQFPAIAKNKLGNFLPSFNIKVNLTDQWLVRFAASRAMSRPDMGLLRNFFFVQGSTLTQQELVAGNPNIVYGTGVNLPNGDPQPNRRVNCPVGQPCSYNGYRYTASSGNPYLKPTTADQFDVTAEYYFGSVGSLTFNLFYKQFHDYIQNGTRSVVTLTHNGVTRDVLQTGPVNGEGASIKGYEIAYTRFFDFLPAPFDGLGIQANYTHLKNTGIKNAGLSSTTAGGLGTGGGGVNAQFDSITVDRLESLSDDAYNVVLMYEKGPLAMRAAYNWRSEYLVTAADCCVGYPIWQDAAGFLDASIRYRVNDNIELNIQGQNLLNTDTVLMQQVDNRGTKLPNAWFQNDKRIQAGFRLKY</sequence>
<dbReference type="eggNOG" id="COG4771">
    <property type="taxonomic scope" value="Bacteria"/>
</dbReference>
<dbReference type="Pfam" id="PF00593">
    <property type="entry name" value="TonB_dep_Rec_b-barrel"/>
    <property type="match status" value="1"/>
</dbReference>
<keyword evidence="8" id="KW-0675">Receptor</keyword>
<dbReference type="Pfam" id="PF07715">
    <property type="entry name" value="Plug"/>
    <property type="match status" value="1"/>
</dbReference>
<dbReference type="PANTHER" id="PTHR40980">
    <property type="entry name" value="PLUG DOMAIN-CONTAINING PROTEIN"/>
    <property type="match status" value="1"/>
</dbReference>
<keyword evidence="2 4" id="KW-0472">Membrane</keyword>
<dbReference type="SUPFAM" id="SSF56935">
    <property type="entry name" value="Porins"/>
    <property type="match status" value="1"/>
</dbReference>
<evidence type="ECO:0000256" key="1">
    <source>
        <dbReference type="ARBA" id="ARBA00004442"/>
    </source>
</evidence>
<feature type="domain" description="TonB-dependent receptor-like beta-barrel" evidence="6">
    <location>
        <begin position="480"/>
        <end position="1091"/>
    </location>
</feature>
<gene>
    <name evidence="8" type="ORF">ABI_30250</name>
</gene>
<evidence type="ECO:0000313" key="8">
    <source>
        <dbReference type="EMBL" id="EGF91608.1"/>
    </source>
</evidence>
<dbReference type="InterPro" id="IPR010104">
    <property type="entry name" value="TonB_rcpt_bac"/>
</dbReference>
<feature type="chain" id="PRO_5003320977" evidence="5">
    <location>
        <begin position="31"/>
        <end position="1128"/>
    </location>
</feature>
<dbReference type="STRING" id="715226.ABI_30250"/>
<dbReference type="Proteomes" id="UP000006512">
    <property type="component" value="Unassembled WGS sequence"/>
</dbReference>
<dbReference type="RefSeq" id="WP_006273810.1">
    <property type="nucleotide sequence ID" value="NZ_GL883078.1"/>
</dbReference>
<feature type="signal peptide" evidence="5">
    <location>
        <begin position="1"/>
        <end position="30"/>
    </location>
</feature>
<evidence type="ECO:0000256" key="4">
    <source>
        <dbReference type="RuleBase" id="RU003357"/>
    </source>
</evidence>
<proteinExistence type="inferred from homology"/>
<keyword evidence="3" id="KW-0998">Cell outer membrane</keyword>
<name>F4QN17_9CAUL</name>
<evidence type="ECO:0000313" key="9">
    <source>
        <dbReference type="Proteomes" id="UP000006512"/>
    </source>
</evidence>
<dbReference type="InterPro" id="IPR036942">
    <property type="entry name" value="Beta-barrel_TonB_sf"/>
</dbReference>
<evidence type="ECO:0000256" key="5">
    <source>
        <dbReference type="SAM" id="SignalP"/>
    </source>
</evidence>